<name>A0A1V8PM65_9BIFI</name>
<dbReference type="SUPFAM" id="SSF49879">
    <property type="entry name" value="SMAD/FHA domain"/>
    <property type="match status" value="1"/>
</dbReference>
<sequence length="240" mass="27194">MGIGFKQLIPIFNTKKHDCCDHYANSRHITKLPVLQSEFTIANQTSNYNEGMSFLPYPPPPEPGWYDDDATVMPPFADFAMPGTVQSQPMEQVSMLLEPINDESVNDEPANDDDIDWDGTVLSSAFTMKHPKLEYTLYNEQTGQEVIIDMGVLLGRKSSVEVPEGAKYVKLEDPTRTISRHHAAISFDQDGTLWIEDYESLNGTYIIQGNEETKVEHKPIKFEAPCTIRIGDQFFTLEQR</sequence>
<dbReference type="InterPro" id="IPR008984">
    <property type="entry name" value="SMAD_FHA_dom_sf"/>
</dbReference>
<dbReference type="Pfam" id="PF00498">
    <property type="entry name" value="FHA"/>
    <property type="match status" value="1"/>
</dbReference>
<dbReference type="InterPro" id="IPR000253">
    <property type="entry name" value="FHA_dom"/>
</dbReference>
<dbReference type="Proteomes" id="UP000192666">
    <property type="component" value="Unassembled WGS sequence"/>
</dbReference>
<proteinExistence type="predicted"/>
<evidence type="ECO:0000256" key="1">
    <source>
        <dbReference type="ARBA" id="ARBA00022553"/>
    </source>
</evidence>
<dbReference type="EMBL" id="NAQA01000006">
    <property type="protein sequence ID" value="OQM49687.1"/>
    <property type="molecule type" value="Genomic_DNA"/>
</dbReference>
<comment type="caution">
    <text evidence="3">The sequence shown here is derived from an EMBL/GenBank/DDBJ whole genome shotgun (WGS) entry which is preliminary data.</text>
</comment>
<dbReference type="Gene3D" id="2.60.200.20">
    <property type="match status" value="1"/>
</dbReference>
<evidence type="ECO:0000313" key="4">
    <source>
        <dbReference type="Proteomes" id="UP000192666"/>
    </source>
</evidence>
<reference evidence="3 4" key="1">
    <citation type="submission" date="2017-03" db="EMBL/GenBank/DDBJ databases">
        <title>Maternal inheritance of bifidobacteria.</title>
        <authorList>
            <person name="Lugli G.A."/>
            <person name="Duranti S."/>
            <person name="Milani C."/>
            <person name="Mancabelli L."/>
        </authorList>
    </citation>
    <scope>NUCLEOTIDE SEQUENCE [LARGE SCALE GENOMIC DNA]</scope>
    <source>
        <strain evidence="3 4">1899B</strain>
    </source>
</reference>
<accession>A0A1V8PM65</accession>
<dbReference type="AlphaFoldDB" id="A0A1V8PM65"/>
<keyword evidence="1" id="KW-0597">Phosphoprotein</keyword>
<dbReference type="CDD" id="cd00060">
    <property type="entry name" value="FHA"/>
    <property type="match status" value="1"/>
</dbReference>
<feature type="domain" description="FHA" evidence="2">
    <location>
        <begin position="152"/>
        <end position="206"/>
    </location>
</feature>
<evidence type="ECO:0000313" key="3">
    <source>
        <dbReference type="EMBL" id="OQM49687.1"/>
    </source>
</evidence>
<gene>
    <name evidence="3" type="ORF">B5782_1436</name>
</gene>
<dbReference type="PROSITE" id="PS50006">
    <property type="entry name" value="FHA_DOMAIN"/>
    <property type="match status" value="1"/>
</dbReference>
<organism evidence="3 4">
    <name type="scientific">Bifidobacterium catenulatum</name>
    <dbReference type="NCBI Taxonomy" id="1686"/>
    <lineage>
        <taxon>Bacteria</taxon>
        <taxon>Bacillati</taxon>
        <taxon>Actinomycetota</taxon>
        <taxon>Actinomycetes</taxon>
        <taxon>Bifidobacteriales</taxon>
        <taxon>Bifidobacteriaceae</taxon>
        <taxon>Bifidobacterium</taxon>
    </lineage>
</organism>
<evidence type="ECO:0000259" key="2">
    <source>
        <dbReference type="PROSITE" id="PS50006"/>
    </source>
</evidence>
<protein>
    <submittedName>
        <fullName evidence="3">FHA domain-containing protein</fullName>
    </submittedName>
</protein>